<evidence type="ECO:0000313" key="1">
    <source>
        <dbReference type="EMBL" id="QAT17895.1"/>
    </source>
</evidence>
<organism evidence="1 2">
    <name type="scientific">Velamenicoccus archaeovorus</name>
    <dbReference type="NCBI Taxonomy" id="1930593"/>
    <lineage>
        <taxon>Bacteria</taxon>
        <taxon>Pseudomonadati</taxon>
        <taxon>Candidatus Omnitrophota</taxon>
        <taxon>Candidatus Velamenicoccus</taxon>
    </lineage>
</organism>
<gene>
    <name evidence="1" type="ORF">BU251_09240</name>
</gene>
<keyword evidence="2" id="KW-1185">Reference proteome</keyword>
<evidence type="ECO:0008006" key="3">
    <source>
        <dbReference type="Google" id="ProtNLM"/>
    </source>
</evidence>
<dbReference type="OrthoDB" id="9802430at2"/>
<dbReference type="AlphaFoldDB" id="A0A410P6T4"/>
<proteinExistence type="predicted"/>
<sequence>MAFKDNLAQDAAETFLNSDEFAEEITYTPKGGSAKVIKALVNRKRIDPAYEDAGRVLINQCEIFIANDETSGAASINKGGDIVSLAEVVGGGAIDWVVADILGQDEGVWHLLLQK</sequence>
<dbReference type="Proteomes" id="UP000287243">
    <property type="component" value="Chromosome"/>
</dbReference>
<dbReference type="EMBL" id="CP019384">
    <property type="protein sequence ID" value="QAT17895.1"/>
    <property type="molecule type" value="Genomic_DNA"/>
</dbReference>
<name>A0A410P6T4_VELA1</name>
<dbReference type="KEGG" id="vai:BU251_09240"/>
<evidence type="ECO:0000313" key="2">
    <source>
        <dbReference type="Proteomes" id="UP000287243"/>
    </source>
</evidence>
<accession>A0A410P6T4</accession>
<dbReference type="RefSeq" id="WP_128700861.1">
    <property type="nucleotide sequence ID" value="NZ_CP019384.1"/>
</dbReference>
<protein>
    <recommendedName>
        <fullName evidence="3">Phage protein</fullName>
    </recommendedName>
</protein>
<reference evidence="1 2" key="1">
    <citation type="submission" date="2017-01" db="EMBL/GenBank/DDBJ databases">
        <title>First insights into the biology of 'candidatus Vampirococcus archaeovorus'.</title>
        <authorList>
            <person name="Kizina J."/>
            <person name="Jordan S."/>
            <person name="Stueber K."/>
            <person name="Reinhardt R."/>
            <person name="Harder J."/>
        </authorList>
    </citation>
    <scope>NUCLEOTIDE SEQUENCE [LARGE SCALE GENOMIC DNA]</scope>
    <source>
        <strain evidence="1 2">LiM</strain>
    </source>
</reference>